<protein>
    <submittedName>
        <fullName evidence="1">Uncharacterized protein</fullName>
    </submittedName>
</protein>
<comment type="caution">
    <text evidence="1">The sequence shown here is derived from an EMBL/GenBank/DDBJ whole genome shotgun (WGS) entry which is preliminary data.</text>
</comment>
<dbReference type="AlphaFoldDB" id="A0A9D4J1K1"/>
<reference evidence="1" key="1">
    <citation type="journal article" date="2019" name="bioRxiv">
        <title>The Genome of the Zebra Mussel, Dreissena polymorpha: A Resource for Invasive Species Research.</title>
        <authorList>
            <person name="McCartney M.A."/>
            <person name="Auch B."/>
            <person name="Kono T."/>
            <person name="Mallez S."/>
            <person name="Zhang Y."/>
            <person name="Obille A."/>
            <person name="Becker A."/>
            <person name="Abrahante J.E."/>
            <person name="Garbe J."/>
            <person name="Badalamenti J.P."/>
            <person name="Herman A."/>
            <person name="Mangelson H."/>
            <person name="Liachko I."/>
            <person name="Sullivan S."/>
            <person name="Sone E.D."/>
            <person name="Koren S."/>
            <person name="Silverstein K.A.T."/>
            <person name="Beckman K.B."/>
            <person name="Gohl D.M."/>
        </authorList>
    </citation>
    <scope>NUCLEOTIDE SEQUENCE</scope>
    <source>
        <strain evidence="1">Duluth1</strain>
        <tissue evidence="1">Whole animal</tissue>
    </source>
</reference>
<reference evidence="1" key="2">
    <citation type="submission" date="2020-11" db="EMBL/GenBank/DDBJ databases">
        <authorList>
            <person name="McCartney M.A."/>
            <person name="Auch B."/>
            <person name="Kono T."/>
            <person name="Mallez S."/>
            <person name="Becker A."/>
            <person name="Gohl D.M."/>
            <person name="Silverstein K.A.T."/>
            <person name="Koren S."/>
            <person name="Bechman K.B."/>
            <person name="Herman A."/>
            <person name="Abrahante J.E."/>
            <person name="Garbe J."/>
        </authorList>
    </citation>
    <scope>NUCLEOTIDE SEQUENCE</scope>
    <source>
        <strain evidence="1">Duluth1</strain>
        <tissue evidence="1">Whole animal</tissue>
    </source>
</reference>
<dbReference type="Proteomes" id="UP000828390">
    <property type="component" value="Unassembled WGS sequence"/>
</dbReference>
<evidence type="ECO:0000313" key="2">
    <source>
        <dbReference type="Proteomes" id="UP000828390"/>
    </source>
</evidence>
<keyword evidence="2" id="KW-1185">Reference proteome</keyword>
<dbReference type="EMBL" id="JAIWYP010000007">
    <property type="protein sequence ID" value="KAH3792348.1"/>
    <property type="molecule type" value="Genomic_DNA"/>
</dbReference>
<sequence length="90" mass="10070">MPVASRQSAGLPMYRSFTGTLPAFTGAPHRHHRRQPVRCRSSAGVCTVELRCRPGYSRYRPGCSRCRDGDDSRFIPEILNSLILTRFSSG</sequence>
<name>A0A9D4J1K1_DREPO</name>
<evidence type="ECO:0000313" key="1">
    <source>
        <dbReference type="EMBL" id="KAH3792348.1"/>
    </source>
</evidence>
<proteinExistence type="predicted"/>
<organism evidence="1 2">
    <name type="scientific">Dreissena polymorpha</name>
    <name type="common">Zebra mussel</name>
    <name type="synonym">Mytilus polymorpha</name>
    <dbReference type="NCBI Taxonomy" id="45954"/>
    <lineage>
        <taxon>Eukaryota</taxon>
        <taxon>Metazoa</taxon>
        <taxon>Spiralia</taxon>
        <taxon>Lophotrochozoa</taxon>
        <taxon>Mollusca</taxon>
        <taxon>Bivalvia</taxon>
        <taxon>Autobranchia</taxon>
        <taxon>Heteroconchia</taxon>
        <taxon>Euheterodonta</taxon>
        <taxon>Imparidentia</taxon>
        <taxon>Neoheterodontei</taxon>
        <taxon>Myida</taxon>
        <taxon>Dreissenoidea</taxon>
        <taxon>Dreissenidae</taxon>
        <taxon>Dreissena</taxon>
    </lineage>
</organism>
<accession>A0A9D4J1K1</accession>
<gene>
    <name evidence="1" type="ORF">DPMN_145842</name>
</gene>